<dbReference type="Proteomes" id="UP000008842">
    <property type="component" value="Chromosome"/>
</dbReference>
<evidence type="ECO:0000313" key="2">
    <source>
        <dbReference type="Proteomes" id="UP000008842"/>
    </source>
</evidence>
<proteinExistence type="predicted"/>
<reference evidence="1 2" key="1">
    <citation type="journal article" date="2008" name="DNA Res.">
        <title>Determination of the genome sequence of Porphyromonas gingivalis strain ATCC 33277 and genomic comparison with strain W83 revealed extensive genome rearrangements in P. gingivalis.</title>
        <authorList>
            <person name="Naito M."/>
            <person name="Hirakawa H."/>
            <person name="Yamashita A."/>
            <person name="Ohara N."/>
            <person name="Shoji M."/>
            <person name="Yukitake H."/>
            <person name="Nakayama K."/>
            <person name="Toh H."/>
            <person name="Yoshimura F."/>
            <person name="Kuhara S."/>
            <person name="Hattori M."/>
            <person name="Hayashi T."/>
            <person name="Nakayama K."/>
        </authorList>
    </citation>
    <scope>NUCLEOTIDE SEQUENCE [LARGE SCALE GENOMIC DNA]</scope>
    <source>
        <strain evidence="2">ATCC 33277 / DSM 20709 / CIP 103683 / JCM 12257 / NCTC 11834 / 2561</strain>
    </source>
</reference>
<dbReference type="KEGG" id="pgn:PGN_0730"/>
<dbReference type="EMBL" id="AP009380">
    <property type="protein sequence ID" value="BAG33249.1"/>
    <property type="molecule type" value="Genomic_DNA"/>
</dbReference>
<dbReference type="AlphaFoldDB" id="B2RIQ4"/>
<organism evidence="1 2">
    <name type="scientific">Porphyromonas gingivalis (strain ATCC 33277 / DSM 20709 / CIP 103683 / JCM 12257 / NCTC 11834 / 2561)</name>
    <dbReference type="NCBI Taxonomy" id="431947"/>
    <lineage>
        <taxon>Bacteria</taxon>
        <taxon>Pseudomonadati</taxon>
        <taxon>Bacteroidota</taxon>
        <taxon>Bacteroidia</taxon>
        <taxon>Bacteroidales</taxon>
        <taxon>Porphyromonadaceae</taxon>
        <taxon>Porphyromonas</taxon>
    </lineage>
</organism>
<sequence length="30" mass="3468">MFLINGFLRGELTLFSPNYLAVQISYITFV</sequence>
<dbReference type="HOGENOM" id="CLU_3404804_0_0_10"/>
<name>B2RIQ4_PORG3</name>
<protein>
    <submittedName>
        <fullName evidence="1">Uncharacterized protein</fullName>
    </submittedName>
</protein>
<accession>B2RIQ4</accession>
<evidence type="ECO:0000313" key="1">
    <source>
        <dbReference type="EMBL" id="BAG33249.1"/>
    </source>
</evidence>
<gene>
    <name evidence="1" type="ordered locus">PGN_0730</name>
</gene>